<keyword evidence="3" id="KW-1185">Reference proteome</keyword>
<evidence type="ECO:0000313" key="2">
    <source>
        <dbReference type="EMBL" id="MBU5591696.1"/>
    </source>
</evidence>
<accession>A0ABS6EZN8</accession>
<proteinExistence type="inferred from homology"/>
<protein>
    <recommendedName>
        <fullName evidence="1">Peptidase M20 domain-containing protein 2</fullName>
    </recommendedName>
</protein>
<comment type="caution">
    <text evidence="2">The sequence shown here is derived from an EMBL/GenBank/DDBJ whole genome shotgun (WGS) entry which is preliminary data.</text>
</comment>
<comment type="similarity">
    <text evidence="1">Belongs to the peptidase M20A family.</text>
</comment>
<sequence length="385" mass="42647">MKQEIISYISTFEDNLLDLATYLYKNPEESYKEIKASEYITNFLSSQGFTIEKNFVDIKTAFKATYGEGHPKICLICEYDAIKDKGHITGHNLISEISIATALGLKKVIDNIKGSIVLLGCPGEYLGGAKVTFAKQGVFDDVDVVLMAHPYTETHESGTSYAILPLSLSFQSDGGFNYMESSKLNALEGLLFFLDSLNRLAKTFPQEVIINPIIENGGITPLLVPDSTKANLYIRAETTKILEITEAKVKAIASSISSLTSITHSFNLYELPYGELITNATLSRLFCHNLKECGVIDIYEKRDIKAGLSLGTVSHKVPCIHPYVSIIENNSIKYATEEFALTTLSNFAQKQVLKTAKALAFTALDLIEKESLLKEVKDEFYKAKL</sequence>
<evidence type="ECO:0000313" key="3">
    <source>
        <dbReference type="Proteomes" id="UP000736583"/>
    </source>
</evidence>
<dbReference type="InterPro" id="IPR017144">
    <property type="entry name" value="Xaa-Arg_dipeptidase"/>
</dbReference>
<evidence type="ECO:0000256" key="1">
    <source>
        <dbReference type="PIRNR" id="PIRNR037226"/>
    </source>
</evidence>
<dbReference type="InterPro" id="IPR052030">
    <property type="entry name" value="Peptidase_M20/M20A_hydrolases"/>
</dbReference>
<reference evidence="2 3" key="1">
    <citation type="submission" date="2021-06" db="EMBL/GenBank/DDBJ databases">
        <authorList>
            <person name="Sun Q."/>
            <person name="Li D."/>
        </authorList>
    </citation>
    <scope>NUCLEOTIDE SEQUENCE [LARGE SCALE GENOMIC DNA]</scope>
    <source>
        <strain evidence="2 3">MSJ-4</strain>
    </source>
</reference>
<dbReference type="PANTHER" id="PTHR30575">
    <property type="entry name" value="PEPTIDASE M20"/>
    <property type="match status" value="1"/>
</dbReference>
<dbReference type="PANTHER" id="PTHR30575:SF0">
    <property type="entry name" value="XAA-ARG DIPEPTIDASE"/>
    <property type="match status" value="1"/>
</dbReference>
<dbReference type="Proteomes" id="UP000736583">
    <property type="component" value="Unassembled WGS sequence"/>
</dbReference>
<dbReference type="RefSeq" id="WP_216456699.1">
    <property type="nucleotide sequence ID" value="NZ_JAHLQL010000002.1"/>
</dbReference>
<gene>
    <name evidence="2" type="ORF">KQI89_07955</name>
</gene>
<organism evidence="2 3">
    <name type="scientific">Clostridium simiarum</name>
    <dbReference type="NCBI Taxonomy" id="2841506"/>
    <lineage>
        <taxon>Bacteria</taxon>
        <taxon>Bacillati</taxon>
        <taxon>Bacillota</taxon>
        <taxon>Clostridia</taxon>
        <taxon>Eubacteriales</taxon>
        <taxon>Clostridiaceae</taxon>
        <taxon>Clostridium</taxon>
    </lineage>
</organism>
<name>A0ABS6EZN8_9CLOT</name>
<dbReference type="PIRSF" id="PIRSF037226">
    <property type="entry name" value="Amidohydrolase_ACY1L2_prd"/>
    <property type="match status" value="1"/>
</dbReference>
<dbReference type="EMBL" id="JAHLQL010000002">
    <property type="protein sequence ID" value="MBU5591696.1"/>
    <property type="molecule type" value="Genomic_DNA"/>
</dbReference>